<evidence type="ECO:0000313" key="3">
    <source>
        <dbReference type="Proteomes" id="UP001213000"/>
    </source>
</evidence>
<reference evidence="2" key="1">
    <citation type="submission" date="2022-07" db="EMBL/GenBank/DDBJ databases">
        <title>Genome Sequence of Leucocoprinus birnbaumii.</title>
        <authorList>
            <person name="Buettner E."/>
        </authorList>
    </citation>
    <scope>NUCLEOTIDE SEQUENCE</scope>
    <source>
        <strain evidence="2">VT141</strain>
    </source>
</reference>
<evidence type="ECO:0008006" key="4">
    <source>
        <dbReference type="Google" id="ProtNLM"/>
    </source>
</evidence>
<feature type="compositionally biased region" description="Basic residues" evidence="1">
    <location>
        <begin position="1275"/>
        <end position="1301"/>
    </location>
</feature>
<feature type="region of interest" description="Disordered" evidence="1">
    <location>
        <begin position="357"/>
        <end position="377"/>
    </location>
</feature>
<feature type="compositionally biased region" description="Pro residues" evidence="1">
    <location>
        <begin position="442"/>
        <end position="458"/>
    </location>
</feature>
<comment type="caution">
    <text evidence="2">The sequence shown here is derived from an EMBL/GenBank/DDBJ whole genome shotgun (WGS) entry which is preliminary data.</text>
</comment>
<feature type="compositionally biased region" description="Polar residues" evidence="1">
    <location>
        <begin position="501"/>
        <end position="518"/>
    </location>
</feature>
<feature type="region of interest" description="Disordered" evidence="1">
    <location>
        <begin position="1110"/>
        <end position="1301"/>
    </location>
</feature>
<gene>
    <name evidence="2" type="ORF">NP233_g6646</name>
</gene>
<evidence type="ECO:0000256" key="1">
    <source>
        <dbReference type="SAM" id="MobiDB-lite"/>
    </source>
</evidence>
<feature type="compositionally biased region" description="Polar residues" evidence="1">
    <location>
        <begin position="551"/>
        <end position="565"/>
    </location>
</feature>
<feature type="region of interest" description="Disordered" evidence="1">
    <location>
        <begin position="435"/>
        <end position="574"/>
    </location>
</feature>
<feature type="compositionally biased region" description="Low complexity" evidence="1">
    <location>
        <begin position="1120"/>
        <end position="1145"/>
    </location>
</feature>
<feature type="compositionally biased region" description="Basic and acidic residues" evidence="1">
    <location>
        <begin position="1178"/>
        <end position="1187"/>
    </location>
</feature>
<organism evidence="2 3">
    <name type="scientific">Leucocoprinus birnbaumii</name>
    <dbReference type="NCBI Taxonomy" id="56174"/>
    <lineage>
        <taxon>Eukaryota</taxon>
        <taxon>Fungi</taxon>
        <taxon>Dikarya</taxon>
        <taxon>Basidiomycota</taxon>
        <taxon>Agaricomycotina</taxon>
        <taxon>Agaricomycetes</taxon>
        <taxon>Agaricomycetidae</taxon>
        <taxon>Agaricales</taxon>
        <taxon>Agaricineae</taxon>
        <taxon>Agaricaceae</taxon>
        <taxon>Leucocoprinus</taxon>
    </lineage>
</organism>
<feature type="compositionally biased region" description="Acidic residues" evidence="1">
    <location>
        <begin position="362"/>
        <end position="375"/>
    </location>
</feature>
<evidence type="ECO:0000313" key="2">
    <source>
        <dbReference type="EMBL" id="KAJ3566997.1"/>
    </source>
</evidence>
<name>A0AAD5VQT4_9AGAR</name>
<proteinExistence type="predicted"/>
<dbReference type="EMBL" id="JANIEX010000444">
    <property type="protein sequence ID" value="KAJ3566997.1"/>
    <property type="molecule type" value="Genomic_DNA"/>
</dbReference>
<dbReference type="Proteomes" id="UP001213000">
    <property type="component" value="Unassembled WGS sequence"/>
</dbReference>
<accession>A0AAD5VQT4</accession>
<protein>
    <recommendedName>
        <fullName evidence="4">JmjC domain-containing protein</fullName>
    </recommendedName>
</protein>
<sequence length="1301" mass="142419">MESIQQTTLPRPWHCDVASLRAFNFKTNLLFKGQPLASFEKSFDPEVWAIVQPVFADLDTFGLEGRSKLPAFNRLFADVDATLGSGTHSISNATRAFFGFILADTVYWLYGKDAGPPPAPPMHIGHILSEELNSNTKAKFSFKAWLGALDHNIVSLIENADKTVFDNNTAMKMAGKLGAKADATPSDIYMCLRSIISQTTKCHMRSNFASVVFFLQYIFTNGVGYITHVKSVITRNLKLNELPASFTYEAHGAFGTGAAISSLMWLLPRPLTNVIPLFDYVKAKILITPSTHEKVVDLEKMLWRAAFSVVFDGISFREAHDNALLQLKLSLKLINDLDPMFKTVSISLPMKYAFPGGAPMCEPEEEEEESEDDEVNMSVVKSSMQAGTPLHPTQQMMHATSNDFPANLAAAYNSLNPPPSYQESADSSVLQTPFPAVAPSAVPTPSPADAPTSEPTPSPADAQTTVPTLSPANAPPTLPMPAEDNDVGMTDGSPEGILPQPISSQLQPTQPNTNIQPSTKRKVAEAALMGESESRYPKRQKANVATPVQPALQTSKHSAHPQSQRRPGMPSKADSNIISDLVHTQYSSMIKAYKCTDASSGIIGSSRRTVRPIMIIKNNDLVIWNHCNSELYQWTPRAHCDPYLTRIDLIVMYCMKEAINQPTWYEAVKQTRIICILPGEQHTPTATRSSYAAGHNLVYLPKQARKEGPKFDLAYLHEISGYRRDQTFCIYDFAYPPDDPRNVLWASLQLVAQCGALQNGQRIVHALSIPNLGHPHSSGTNPADSSYVSWAPTNGLPYLSRDATYPFVKLEWRLAGTAGSFSEGHLDPNGFGTRVRINAGIKLWIILEIDGWMDGADFSIPAKLYSAEGFDYSKAQLKPVLLTPGSYFYMQPCVFHAAITLEDCVVAGKHEHFEDDFSGHCIDLCTHDGILDTLHLCVLLFFGAAIYPAYYAPEQGGFQATNRDDLMAARGMALTVIDWLDMNADVMTGSFPSNIKSVFFLLFIHVYYRIVAYLDMPTTIPITPEITRAAFSEAVEQLFSRYDELGAAHLGYMQTWSDPIGRPGTNFNWPCRPLHFSLKPESEWQLIQHIQPGVGPVEWFGASEAGLESVYHPSDHESGSSESESGLSESESGLSESESGSSESESGSDPEFDEETKSNHEPGLSEGESGLSDPELDSETRSDDEPKPNLASDNESELSELDSDAAPEHMSGGDTNAESSMAVAHTQAQEIENGEDASIEPPTDKQAQIFKDTSSLATDNEHEKPEMGSIQGKSRGGRGRGGRGRGGRGRGGKGKGRGKAT</sequence>
<keyword evidence="3" id="KW-1185">Reference proteome</keyword>
<feature type="compositionally biased region" description="Acidic residues" evidence="1">
    <location>
        <begin position="1194"/>
        <end position="1205"/>
    </location>
</feature>